<feature type="transmembrane region" description="Helical" evidence="1">
    <location>
        <begin position="45"/>
        <end position="67"/>
    </location>
</feature>
<gene>
    <name evidence="3" type="ORF">C7B46_11365</name>
</gene>
<proteinExistence type="predicted"/>
<dbReference type="InterPro" id="IPR003675">
    <property type="entry name" value="Rce1/LyrA-like_dom"/>
</dbReference>
<comment type="caution">
    <text evidence="3">The sequence shown here is derived from an EMBL/GenBank/DDBJ whole genome shotgun (WGS) entry which is preliminary data.</text>
</comment>
<feature type="transmembrane region" description="Helical" evidence="1">
    <location>
        <begin position="103"/>
        <end position="122"/>
    </location>
</feature>
<dbReference type="GO" id="GO:0080120">
    <property type="term" value="P:CAAX-box protein maturation"/>
    <property type="evidence" value="ECO:0007669"/>
    <property type="project" value="UniProtKB-ARBA"/>
</dbReference>
<dbReference type="PANTHER" id="PTHR39430">
    <property type="entry name" value="MEMBRANE-ASSOCIATED PROTEASE-RELATED"/>
    <property type="match status" value="1"/>
</dbReference>
<dbReference type="Pfam" id="PF02517">
    <property type="entry name" value="Rce1-like"/>
    <property type="match status" value="1"/>
</dbReference>
<feature type="transmembrane region" description="Helical" evidence="1">
    <location>
        <begin position="169"/>
        <end position="189"/>
    </location>
</feature>
<protein>
    <submittedName>
        <fullName evidence="3">CPBP family intramembrane metalloprotease</fullName>
    </submittedName>
</protein>
<feature type="transmembrane region" description="Helical" evidence="1">
    <location>
        <begin position="73"/>
        <end position="91"/>
    </location>
</feature>
<keyword evidence="1" id="KW-0812">Transmembrane</keyword>
<sequence>MALEYMIGLGFAGGFVSFLAVAGILSFTHQVDQKVPDQTLQTRQFLGLIGLIIVMAFIEEGLFRWLLLGVTSRWIGFLPAWLGSSAIFTVAHRPNGPLKYGTVLNLILVGLILGMIFWWWGLWVATAAHAGWNLAEWGLGYTVSGEKTRQVLRSPTIRVIRGEPFGPEAHWATTVVLFVVATILTRFHFR</sequence>
<accession>A0A2T2XF10</accession>
<keyword evidence="3" id="KW-0378">Hydrolase</keyword>
<dbReference type="GO" id="GO:0006508">
    <property type="term" value="P:proteolysis"/>
    <property type="evidence" value="ECO:0007669"/>
    <property type="project" value="UniProtKB-KW"/>
</dbReference>
<evidence type="ECO:0000259" key="2">
    <source>
        <dbReference type="Pfam" id="PF02517"/>
    </source>
</evidence>
<keyword evidence="1" id="KW-0472">Membrane</keyword>
<dbReference type="AlphaFoldDB" id="A0A2T2XF10"/>
<dbReference type="Proteomes" id="UP000242972">
    <property type="component" value="Unassembled WGS sequence"/>
</dbReference>
<feature type="domain" description="CAAX prenyl protease 2/Lysostaphin resistance protein A-like" evidence="2">
    <location>
        <begin position="44"/>
        <end position="134"/>
    </location>
</feature>
<dbReference type="GO" id="GO:0008237">
    <property type="term" value="F:metallopeptidase activity"/>
    <property type="evidence" value="ECO:0007669"/>
    <property type="project" value="UniProtKB-KW"/>
</dbReference>
<organism evidence="3 4">
    <name type="scientific">Sulfobacillus benefaciens</name>
    <dbReference type="NCBI Taxonomy" id="453960"/>
    <lineage>
        <taxon>Bacteria</taxon>
        <taxon>Bacillati</taxon>
        <taxon>Bacillota</taxon>
        <taxon>Clostridia</taxon>
        <taxon>Eubacteriales</taxon>
        <taxon>Clostridiales Family XVII. Incertae Sedis</taxon>
        <taxon>Sulfobacillus</taxon>
    </lineage>
</organism>
<dbReference type="PANTHER" id="PTHR39430:SF1">
    <property type="entry name" value="PROTEASE"/>
    <property type="match status" value="1"/>
</dbReference>
<keyword evidence="3" id="KW-0645">Protease</keyword>
<dbReference type="EMBL" id="PXYW01000027">
    <property type="protein sequence ID" value="PSR33080.1"/>
    <property type="molecule type" value="Genomic_DNA"/>
</dbReference>
<keyword evidence="1" id="KW-1133">Transmembrane helix</keyword>
<evidence type="ECO:0000313" key="3">
    <source>
        <dbReference type="EMBL" id="PSR33080.1"/>
    </source>
</evidence>
<evidence type="ECO:0000313" key="4">
    <source>
        <dbReference type="Proteomes" id="UP000242972"/>
    </source>
</evidence>
<reference evidence="3 4" key="1">
    <citation type="journal article" date="2014" name="BMC Genomics">
        <title>Comparison of environmental and isolate Sulfobacillus genomes reveals diverse carbon, sulfur, nitrogen, and hydrogen metabolisms.</title>
        <authorList>
            <person name="Justice N.B."/>
            <person name="Norman A."/>
            <person name="Brown C.T."/>
            <person name="Singh A."/>
            <person name="Thomas B.C."/>
            <person name="Banfield J.F."/>
        </authorList>
    </citation>
    <scope>NUCLEOTIDE SEQUENCE [LARGE SCALE GENOMIC DNA]</scope>
    <source>
        <strain evidence="3">AMDSBA4</strain>
    </source>
</reference>
<dbReference type="GO" id="GO:0004175">
    <property type="term" value="F:endopeptidase activity"/>
    <property type="evidence" value="ECO:0007669"/>
    <property type="project" value="UniProtKB-ARBA"/>
</dbReference>
<keyword evidence="3" id="KW-0482">Metalloprotease</keyword>
<evidence type="ECO:0000256" key="1">
    <source>
        <dbReference type="SAM" id="Phobius"/>
    </source>
</evidence>
<feature type="transmembrane region" description="Helical" evidence="1">
    <location>
        <begin position="6"/>
        <end position="25"/>
    </location>
</feature>
<name>A0A2T2XF10_9FIRM</name>